<dbReference type="InterPro" id="IPR021698">
    <property type="entry name" value="DUF3280"/>
</dbReference>
<keyword evidence="1" id="KW-0732">Signal</keyword>
<accession>A0ABV7DRS6</accession>
<feature type="chain" id="PRO_5046594796" evidence="1">
    <location>
        <begin position="17"/>
        <end position="163"/>
    </location>
</feature>
<evidence type="ECO:0000313" key="3">
    <source>
        <dbReference type="Proteomes" id="UP001595445"/>
    </source>
</evidence>
<evidence type="ECO:0000313" key="2">
    <source>
        <dbReference type="EMBL" id="MFC3085294.1"/>
    </source>
</evidence>
<organism evidence="2 3">
    <name type="scientific">Tabrizicola soli</name>
    <dbReference type="NCBI Taxonomy" id="2185115"/>
    <lineage>
        <taxon>Bacteria</taxon>
        <taxon>Pseudomonadati</taxon>
        <taxon>Pseudomonadota</taxon>
        <taxon>Alphaproteobacteria</taxon>
        <taxon>Rhodobacterales</taxon>
        <taxon>Paracoccaceae</taxon>
        <taxon>Tabrizicola</taxon>
    </lineage>
</organism>
<dbReference type="EMBL" id="JBHRSM010000009">
    <property type="protein sequence ID" value="MFC3085294.1"/>
    <property type="molecule type" value="Genomic_DNA"/>
</dbReference>
<reference evidence="3" key="1">
    <citation type="journal article" date="2019" name="Int. J. Syst. Evol. Microbiol.">
        <title>The Global Catalogue of Microorganisms (GCM) 10K type strain sequencing project: providing services to taxonomists for standard genome sequencing and annotation.</title>
        <authorList>
            <consortium name="The Broad Institute Genomics Platform"/>
            <consortium name="The Broad Institute Genome Sequencing Center for Infectious Disease"/>
            <person name="Wu L."/>
            <person name="Ma J."/>
        </authorList>
    </citation>
    <scope>NUCLEOTIDE SEQUENCE [LARGE SCALE GENOMIC DNA]</scope>
    <source>
        <strain evidence="3">KCTC 62102</strain>
    </source>
</reference>
<dbReference type="Pfam" id="PF11684">
    <property type="entry name" value="DUF3280"/>
    <property type="match status" value="1"/>
</dbReference>
<keyword evidence="3" id="KW-1185">Reference proteome</keyword>
<dbReference type="Proteomes" id="UP001595445">
    <property type="component" value="Unassembled WGS sequence"/>
</dbReference>
<gene>
    <name evidence="2" type="ORF">ACFOD6_04440</name>
</gene>
<evidence type="ECO:0000256" key="1">
    <source>
        <dbReference type="SAM" id="SignalP"/>
    </source>
</evidence>
<feature type="signal peptide" evidence="1">
    <location>
        <begin position="1"/>
        <end position="16"/>
    </location>
</feature>
<protein>
    <submittedName>
        <fullName evidence="2">DUF3280 domain-containing protein</fullName>
    </submittedName>
</protein>
<proteinExistence type="predicted"/>
<dbReference type="RefSeq" id="WP_197647335.1">
    <property type="nucleotide sequence ID" value="NZ_JAEACP010000026.1"/>
</dbReference>
<comment type="caution">
    <text evidence="2">The sequence shown here is derived from an EMBL/GenBank/DDBJ whole genome shotgun (WGS) entry which is preliminary data.</text>
</comment>
<name>A0ABV7DRS6_9RHOB</name>
<sequence>MKVALVFCLLASPVLAEGPPAAGRVAFFGIHFIDLSTEGAINGVRADETARTGMAAALVAEDMVARGFVLVPLDPVAKRLETVSNPARCNGCDTAMAQELGADYALTGEVSKVSNLILSLQLNLREAETGKTLRAGTVDIRGNTDESWQRGFRYLLRNLIFRK</sequence>